<accession>A0A1J1GTD0</accession>
<dbReference type="AlphaFoldDB" id="A0A1J1GTD0"/>
<dbReference type="Gene3D" id="1.10.3120.10">
    <property type="entry name" value="Trigger factor, C-terminal domain"/>
    <property type="match status" value="1"/>
</dbReference>
<feature type="compositionally biased region" description="Basic and acidic residues" evidence="1">
    <location>
        <begin position="568"/>
        <end position="586"/>
    </location>
</feature>
<evidence type="ECO:0000256" key="1">
    <source>
        <dbReference type="SAM" id="MobiDB-lite"/>
    </source>
</evidence>
<comment type="caution">
    <text evidence="3">The sequence shown here is derived from an EMBL/GenBank/DDBJ whole genome shotgun (WGS) entry which is preliminary data.</text>
</comment>
<evidence type="ECO:0000256" key="2">
    <source>
        <dbReference type="SAM" id="Phobius"/>
    </source>
</evidence>
<dbReference type="OrthoDB" id="371188at2759"/>
<reference evidence="3" key="1">
    <citation type="submission" date="2015-04" db="EMBL/GenBank/DDBJ databases">
        <authorList>
            <consortium name="Pathogen Informatics"/>
        </authorList>
    </citation>
    <scope>NUCLEOTIDE SEQUENCE [LARGE SCALE GENOMIC DNA]</scope>
    <source>
        <strain evidence="3">8A</strain>
    </source>
</reference>
<dbReference type="InterPro" id="IPR046357">
    <property type="entry name" value="PPIase_dom_sf"/>
</dbReference>
<feature type="transmembrane region" description="Helical" evidence="2">
    <location>
        <begin position="7"/>
        <end position="28"/>
    </location>
</feature>
<keyword evidence="2" id="KW-1133">Transmembrane helix</keyword>
<dbReference type="SUPFAM" id="SSF109998">
    <property type="entry name" value="Triger factor/SurA peptide-binding domain-like"/>
    <property type="match status" value="1"/>
</dbReference>
<evidence type="ECO:0000313" key="3">
    <source>
        <dbReference type="EMBL" id="CRG95772.1"/>
    </source>
</evidence>
<dbReference type="PANTHER" id="PTHR30560">
    <property type="entry name" value="TRIGGER FACTOR CHAPERONE AND PEPTIDYL-PROLYL CIS/TRANS ISOMERASE"/>
    <property type="match status" value="1"/>
</dbReference>
<dbReference type="VEuPathDB" id="PlasmoDB:PGAL8A_00298400"/>
<dbReference type="RefSeq" id="XP_028528580.1">
    <property type="nucleotide sequence ID" value="XM_028671982.1"/>
</dbReference>
<keyword evidence="2" id="KW-0812">Transmembrane</keyword>
<sequence length="1009" mass="121011">MVIRNKIIILKILLFIYVILFIEGLQYFNLLSKNNESINKLIISFKRHKTFIKKTVNEKNKNNFYIPLKINKQKIKINSDVNKIKHYAYFNSLLQKKSLFLFSKKNSNERKSYLSKKKYSYKKKFILYENGRNNNITEEKKINLINNIQKNYLSIDLTDENNETSDILLKIHIKGKLREYYYDFCVKKYKENKLKENKYEYSYLNDVPINNLINYIDKNDYFRIFLKYVNEDIIKVYKSIKNLHLIGSPRLLNRIDHIHISKFDDITLNFSIDKYPTIKFNKSYINLDLIVKIPPYEKGSAFKEFLKILKSENEITIDSDENYKVEWNNDVQINVLRGWVYNFNNIYYDEFCKVESNNNKKIGIINNEKKVMDEESVDKEKDILKNNKINDLIDIDKDEESFINNSDNYKENSKDENDENLFNDTANDNSDYEFLKNVEYNSYFKQGYQLPNNIISMNNSTVSIKENYNPLGLNESLIGMGRNEKKNITVYIPIYLFKDYFQNNQLHYDKNIDEVINLKEINKESINKFREIIYKEIKKMKHNSVFQKIEDVLKKNENKFFDNNTLEKSLKKHDENNEEKKEHEEENNANSKTEEEYYYESNEEDIDSILNDDDVICDEDKNEKKKKNKQNEKNEIDENKEKNEEVNFNKRFDKYLEELLKDDINSLDNNLYNIKNDKTKEIFQNICDFSENDKEEMVDEDLHDYILGKSDLIKCVLEVEVLNIKIRKEQNQNINDYILKKYNKTYDELYDDIEERAIKDIQNKCIQQKRMEAYKKLMEITSLNVPITLFRAQGKRMYNNYLKNMKMKKDENEKTENILNFEDYIKKSQKDIYDQIKFSFIVKSIFQNSNLKLNYEEIIKDVIKALIKTPTNNVKNLIKRIYTIHQAQCVLDFVSLNANTSYDTDHSSINFSVNLKKGSHYTNEFLNEDSHKLNKSEILDDINLLEKDKNNNKLCNEKSEEKILHFNDDGHYVIEKKKENEESIELEYYTFRKGANYTKYFHDKNKKSN</sequence>
<dbReference type="GO" id="GO:0015031">
    <property type="term" value="P:protein transport"/>
    <property type="evidence" value="ECO:0007669"/>
    <property type="project" value="InterPro"/>
</dbReference>
<dbReference type="GO" id="GO:0043022">
    <property type="term" value="F:ribosome binding"/>
    <property type="evidence" value="ECO:0007669"/>
    <property type="project" value="TreeGrafter"/>
</dbReference>
<dbReference type="InterPro" id="IPR037041">
    <property type="entry name" value="Trigger_fac_C_sf"/>
</dbReference>
<dbReference type="PANTHER" id="PTHR30560:SF3">
    <property type="entry name" value="TRIGGER FACTOR-LIKE PROTEIN TIG, CHLOROPLASTIC"/>
    <property type="match status" value="1"/>
</dbReference>
<evidence type="ECO:0000313" key="4">
    <source>
        <dbReference type="Proteomes" id="UP000220797"/>
    </source>
</evidence>
<keyword evidence="2" id="KW-0472">Membrane</keyword>
<evidence type="ECO:0008006" key="5">
    <source>
        <dbReference type="Google" id="ProtNLM"/>
    </source>
</evidence>
<dbReference type="InterPro" id="IPR027304">
    <property type="entry name" value="Trigger_fact/SurA_dom_sf"/>
</dbReference>
<feature type="region of interest" description="Disordered" evidence="1">
    <location>
        <begin position="404"/>
        <end position="423"/>
    </location>
</feature>
<dbReference type="EMBL" id="CVMV01000045">
    <property type="protein sequence ID" value="CRG95772.1"/>
    <property type="molecule type" value="Genomic_DNA"/>
</dbReference>
<name>A0A1J1GTD0_PLAGA</name>
<dbReference type="GO" id="GO:0051083">
    <property type="term" value="P:'de novo' cotranslational protein folding"/>
    <property type="evidence" value="ECO:0007669"/>
    <property type="project" value="TreeGrafter"/>
</dbReference>
<keyword evidence="4" id="KW-1185">Reference proteome</keyword>
<proteinExistence type="predicted"/>
<gene>
    <name evidence="3" type="ORF">PGAL8A_00298400</name>
</gene>
<dbReference type="Gene3D" id="3.10.50.40">
    <property type="match status" value="1"/>
</dbReference>
<dbReference type="GO" id="GO:0003755">
    <property type="term" value="F:peptidyl-prolyl cis-trans isomerase activity"/>
    <property type="evidence" value="ECO:0007669"/>
    <property type="project" value="InterPro"/>
</dbReference>
<protein>
    <recommendedName>
        <fullName evidence="5">Trigger factor C-terminal domain-containing protein</fullName>
    </recommendedName>
</protein>
<dbReference type="InterPro" id="IPR005215">
    <property type="entry name" value="Trig_fac"/>
</dbReference>
<dbReference type="GeneID" id="39731517"/>
<dbReference type="GO" id="GO:0044183">
    <property type="term" value="F:protein folding chaperone"/>
    <property type="evidence" value="ECO:0007669"/>
    <property type="project" value="TreeGrafter"/>
</dbReference>
<dbReference type="GO" id="GO:0043335">
    <property type="term" value="P:protein unfolding"/>
    <property type="evidence" value="ECO:0007669"/>
    <property type="project" value="TreeGrafter"/>
</dbReference>
<feature type="region of interest" description="Disordered" evidence="1">
    <location>
        <begin position="566"/>
        <end position="600"/>
    </location>
</feature>
<organism evidence="3 4">
    <name type="scientific">Plasmodium gallinaceum</name>
    <dbReference type="NCBI Taxonomy" id="5849"/>
    <lineage>
        <taxon>Eukaryota</taxon>
        <taxon>Sar</taxon>
        <taxon>Alveolata</taxon>
        <taxon>Apicomplexa</taxon>
        <taxon>Aconoidasida</taxon>
        <taxon>Haemosporida</taxon>
        <taxon>Plasmodiidae</taxon>
        <taxon>Plasmodium</taxon>
        <taxon>Plasmodium (Haemamoeba)</taxon>
    </lineage>
</organism>
<feature type="region of interest" description="Disordered" evidence="1">
    <location>
        <begin position="621"/>
        <end position="641"/>
    </location>
</feature>
<dbReference type="Proteomes" id="UP000220797">
    <property type="component" value="Unassembled WGS sequence"/>
</dbReference>